<keyword evidence="7" id="KW-0406">Ion transport</keyword>
<evidence type="ECO:0000256" key="3">
    <source>
        <dbReference type="ARBA" id="ARBA00022692"/>
    </source>
</evidence>
<dbReference type="Proteomes" id="UP000681722">
    <property type="component" value="Unassembled WGS sequence"/>
</dbReference>
<dbReference type="SMART" id="SM01420">
    <property type="entry name" value="TRP_2"/>
    <property type="match status" value="1"/>
</dbReference>
<dbReference type="EMBL" id="CAJNOQ010003242">
    <property type="protein sequence ID" value="CAF1002547.1"/>
    <property type="molecule type" value="Genomic_DNA"/>
</dbReference>
<feature type="transmembrane region" description="Helical" evidence="11">
    <location>
        <begin position="708"/>
        <end position="727"/>
    </location>
</feature>
<keyword evidence="9" id="KW-0407">Ion channel</keyword>
<keyword evidence="15" id="KW-1185">Reference proteome</keyword>
<dbReference type="InterPro" id="IPR036770">
    <property type="entry name" value="Ankyrin_rpt-contain_sf"/>
</dbReference>
<reference evidence="13" key="1">
    <citation type="submission" date="2021-02" db="EMBL/GenBank/DDBJ databases">
        <authorList>
            <person name="Nowell W R."/>
        </authorList>
    </citation>
    <scope>NUCLEOTIDE SEQUENCE</scope>
</reference>
<evidence type="ECO:0000256" key="4">
    <source>
        <dbReference type="ARBA" id="ARBA00022737"/>
    </source>
</evidence>
<gene>
    <name evidence="13" type="ORF">GPM918_LOCUS13837</name>
    <name evidence="14" type="ORF">SRO942_LOCUS13837</name>
</gene>
<dbReference type="SUPFAM" id="SSF48403">
    <property type="entry name" value="Ankyrin repeat"/>
    <property type="match status" value="1"/>
</dbReference>
<evidence type="ECO:0000256" key="6">
    <source>
        <dbReference type="ARBA" id="ARBA00023043"/>
    </source>
</evidence>
<evidence type="ECO:0000256" key="2">
    <source>
        <dbReference type="ARBA" id="ARBA00022448"/>
    </source>
</evidence>
<evidence type="ECO:0000313" key="14">
    <source>
        <dbReference type="EMBL" id="CAF3773953.1"/>
    </source>
</evidence>
<keyword evidence="2" id="KW-0813">Transport</keyword>
<feature type="compositionally biased region" description="Polar residues" evidence="10">
    <location>
        <begin position="963"/>
        <end position="989"/>
    </location>
</feature>
<evidence type="ECO:0000259" key="12">
    <source>
        <dbReference type="SMART" id="SM01420"/>
    </source>
</evidence>
<evidence type="ECO:0000313" key="13">
    <source>
        <dbReference type="EMBL" id="CAF1002547.1"/>
    </source>
</evidence>
<evidence type="ECO:0000256" key="8">
    <source>
        <dbReference type="ARBA" id="ARBA00023136"/>
    </source>
</evidence>
<name>A0A814GWZ7_9BILA</name>
<dbReference type="GO" id="GO:0005886">
    <property type="term" value="C:plasma membrane"/>
    <property type="evidence" value="ECO:0007669"/>
    <property type="project" value="TreeGrafter"/>
</dbReference>
<keyword evidence="3 11" id="KW-0812">Transmembrane</keyword>
<dbReference type="OrthoDB" id="2373987at2759"/>
<proteinExistence type="predicted"/>
<sequence>MSLTGNSASSTGQSRKSNIRIDMKKRQGGKTSLYKQLYANGGKNLSGEVSINERFVHACENGDYNTVNRILEEVKGFNIDVTDQLGRTAMRLAVENEHLEVVTLLLQYCDGQKMREALLLAIYLGHVQIAELCLRHPKFKFLNEKRFLNGDSDSFWQTPSSDDAQFAPDITPLILASQYNRTEIVQLLLRGGDRITKPHDYHCKCQECHNKFKFDSLRHAQSRLNAYRGLASESYISLASIDPIVTAFELGHELRNLSGKEKYFKNEYTALADHLSTYAVKLLDKVRGHKELDCVLGKTGKETEEKYFTLARLDLAIKYQEKPFVAHSNCQQKLVEIWHNGIRKIFKLNQLFLFLLIFVYIILWPFACLVYIFGSWTKRTIKIQQLLNQPCIKFISHTISYAIFIILIILSSLLFSSEIKKNQIKLSNYNMTLSNILNYSIIQCQTSLYNCTYIPYYPDFYFRQRSPTWLDITITVFVIGFLWHEIKQIYSDGIRDYLLSWNNIVDSCMNILYITSFSLKYYVFIEVAYAVKRLSQNSFQQKVENVYKLNASDQWDVWYTFYWLNADRFYWVACDPNNVGEGLFAIANICSFSRICFLLPAFQHLGPLQISLGRMMSDIGKFIIIFMVIFCAFMFGLNNLFWYYSASVRGNVEILSHLDENNPLQAETFFGTMSETFKTVFWSLFGLSEKDGVLLGDYNNRFTETVGYLIYGTFNIASVIVLLNMLIAMMSKSYETIVEHADVEWKFARSKLYMEYIKEGASLPVPFNIVPTPKSIYYLYRRIFQCGKLRESEQQKINNEQLGHYDLPIERRFDINPTFQQQNGGGGSALGATTDGNKQIQQRRKSFEINQPLTYRKVMERVIKRFLLHKQREEQDEIREGDFDELKQDIQMLRFELMNRLEDMRDELSKTSTLLNDGIIVVGEQLSYLNRDINPNGVELFQVFKQNFEKTLEHIKSIDSGMDDTNTTRTESITSEGDSSSKTILSPSVSSLPNFNTNESISFDSTSTSVLLHTSHSVPNLLKNEDNKNDLRKILSNNVLTEKTSGFTRVMPTVNPIQAIRSLSSIKMNLIEPIAEENSDNLDDDLDEMTTSMVQQEQKNSLQVSEKIDINDDIDIEIDAAEQSCQTSDQDVYF</sequence>
<accession>A0A814GWZ7</accession>
<dbReference type="InterPro" id="IPR002153">
    <property type="entry name" value="TRPC_channel"/>
</dbReference>
<dbReference type="GO" id="GO:0034703">
    <property type="term" value="C:cation channel complex"/>
    <property type="evidence" value="ECO:0007669"/>
    <property type="project" value="TreeGrafter"/>
</dbReference>
<feature type="domain" description="Transient receptor ion channel" evidence="12">
    <location>
        <begin position="203"/>
        <end position="265"/>
    </location>
</feature>
<keyword evidence="6" id="KW-0040">ANK repeat</keyword>
<dbReference type="Gene3D" id="1.25.40.20">
    <property type="entry name" value="Ankyrin repeat-containing domain"/>
    <property type="match status" value="1"/>
</dbReference>
<evidence type="ECO:0000313" key="15">
    <source>
        <dbReference type="Proteomes" id="UP000663829"/>
    </source>
</evidence>
<dbReference type="Pfam" id="PF00023">
    <property type="entry name" value="Ank"/>
    <property type="match status" value="1"/>
</dbReference>
<evidence type="ECO:0000256" key="5">
    <source>
        <dbReference type="ARBA" id="ARBA00022989"/>
    </source>
</evidence>
<evidence type="ECO:0000256" key="9">
    <source>
        <dbReference type="ARBA" id="ARBA00023303"/>
    </source>
</evidence>
<dbReference type="GO" id="GO:0051480">
    <property type="term" value="P:regulation of cytosolic calcium ion concentration"/>
    <property type="evidence" value="ECO:0007669"/>
    <property type="project" value="TreeGrafter"/>
</dbReference>
<feature type="transmembrane region" description="Helical" evidence="11">
    <location>
        <begin position="622"/>
        <end position="644"/>
    </location>
</feature>
<evidence type="ECO:0000256" key="7">
    <source>
        <dbReference type="ARBA" id="ARBA00023065"/>
    </source>
</evidence>
<dbReference type="InterPro" id="IPR002110">
    <property type="entry name" value="Ankyrin_rpt"/>
</dbReference>
<keyword evidence="5 11" id="KW-1133">Transmembrane helix</keyword>
<evidence type="ECO:0000256" key="11">
    <source>
        <dbReference type="SAM" id="Phobius"/>
    </source>
</evidence>
<dbReference type="EMBL" id="CAJOBC010003242">
    <property type="protein sequence ID" value="CAF3773953.1"/>
    <property type="molecule type" value="Genomic_DNA"/>
</dbReference>
<evidence type="ECO:0000256" key="10">
    <source>
        <dbReference type="SAM" id="MobiDB-lite"/>
    </source>
</evidence>
<dbReference type="InterPro" id="IPR005821">
    <property type="entry name" value="Ion_trans_dom"/>
</dbReference>
<feature type="transmembrane region" description="Helical" evidence="11">
    <location>
        <begin position="351"/>
        <end position="374"/>
    </location>
</feature>
<dbReference type="SMART" id="SM00248">
    <property type="entry name" value="ANK"/>
    <property type="match status" value="3"/>
</dbReference>
<dbReference type="GO" id="GO:0015279">
    <property type="term" value="F:store-operated calcium channel activity"/>
    <property type="evidence" value="ECO:0007669"/>
    <property type="project" value="TreeGrafter"/>
</dbReference>
<comment type="subcellular location">
    <subcellularLocation>
        <location evidence="1">Membrane</location>
        <topology evidence="1">Multi-pass membrane protein</topology>
    </subcellularLocation>
</comment>
<feature type="transmembrane region" description="Helical" evidence="11">
    <location>
        <begin position="394"/>
        <end position="415"/>
    </location>
</feature>
<dbReference type="NCBIfam" id="TIGR00870">
    <property type="entry name" value="trp"/>
    <property type="match status" value="1"/>
</dbReference>
<dbReference type="GO" id="GO:0070679">
    <property type="term" value="F:inositol 1,4,5 trisphosphate binding"/>
    <property type="evidence" value="ECO:0007669"/>
    <property type="project" value="TreeGrafter"/>
</dbReference>
<dbReference type="Proteomes" id="UP000663829">
    <property type="component" value="Unassembled WGS sequence"/>
</dbReference>
<protein>
    <recommendedName>
        <fullName evidence="12">Transient receptor ion channel domain-containing protein</fullName>
    </recommendedName>
</protein>
<dbReference type="PRINTS" id="PR01097">
    <property type="entry name" value="TRNSRECEPTRP"/>
</dbReference>
<dbReference type="Pfam" id="PF00520">
    <property type="entry name" value="Ion_trans"/>
    <property type="match status" value="1"/>
</dbReference>
<evidence type="ECO:0000256" key="1">
    <source>
        <dbReference type="ARBA" id="ARBA00004141"/>
    </source>
</evidence>
<feature type="compositionally biased region" description="Polar residues" evidence="10">
    <location>
        <begin position="1"/>
        <end position="16"/>
    </location>
</feature>
<feature type="region of interest" description="Disordered" evidence="10">
    <location>
        <begin position="959"/>
        <end position="989"/>
    </location>
</feature>
<dbReference type="PANTHER" id="PTHR10117:SF79">
    <property type="entry name" value="SHORT TRANSIENT RECEPTOR POTENTIAL CHANNEL 3-LIKE"/>
    <property type="match status" value="1"/>
</dbReference>
<dbReference type="AlphaFoldDB" id="A0A814GWZ7"/>
<keyword evidence="8 11" id="KW-0472">Membrane</keyword>
<dbReference type="Pfam" id="PF12796">
    <property type="entry name" value="Ank_2"/>
    <property type="match status" value="1"/>
</dbReference>
<comment type="caution">
    <text evidence="13">The sequence shown here is derived from an EMBL/GenBank/DDBJ whole genome shotgun (WGS) entry which is preliminary data.</text>
</comment>
<dbReference type="Pfam" id="PF08344">
    <property type="entry name" value="TRP_2"/>
    <property type="match status" value="1"/>
</dbReference>
<feature type="region of interest" description="Disordered" evidence="10">
    <location>
        <begin position="1"/>
        <end position="22"/>
    </location>
</feature>
<dbReference type="PANTHER" id="PTHR10117">
    <property type="entry name" value="TRANSIENT RECEPTOR POTENTIAL CHANNEL"/>
    <property type="match status" value="1"/>
</dbReference>
<dbReference type="InterPro" id="IPR013555">
    <property type="entry name" value="TRP_dom"/>
</dbReference>
<keyword evidence="4" id="KW-0677">Repeat</keyword>
<organism evidence="13 15">
    <name type="scientific">Didymodactylos carnosus</name>
    <dbReference type="NCBI Taxonomy" id="1234261"/>
    <lineage>
        <taxon>Eukaryota</taxon>
        <taxon>Metazoa</taxon>
        <taxon>Spiralia</taxon>
        <taxon>Gnathifera</taxon>
        <taxon>Rotifera</taxon>
        <taxon>Eurotatoria</taxon>
        <taxon>Bdelloidea</taxon>
        <taxon>Philodinida</taxon>
        <taxon>Philodinidae</taxon>
        <taxon>Didymodactylos</taxon>
    </lineage>
</organism>
<dbReference type="GO" id="GO:0007338">
    <property type="term" value="P:single fertilization"/>
    <property type="evidence" value="ECO:0007669"/>
    <property type="project" value="TreeGrafter"/>
</dbReference>